<gene>
    <name evidence="1" type="ORF">NLG97_g9248</name>
</gene>
<dbReference type="Proteomes" id="UP001148737">
    <property type="component" value="Unassembled WGS sequence"/>
</dbReference>
<name>A0ACC1QKH7_9HYPO</name>
<dbReference type="EMBL" id="JANAKD010001854">
    <property type="protein sequence ID" value="KAJ3476061.1"/>
    <property type="molecule type" value="Genomic_DNA"/>
</dbReference>
<protein>
    <submittedName>
        <fullName evidence="1">Uncharacterized protein</fullName>
    </submittedName>
</protein>
<reference evidence="1" key="1">
    <citation type="submission" date="2022-07" db="EMBL/GenBank/DDBJ databases">
        <title>Genome Sequence of Lecanicillium saksenae.</title>
        <authorList>
            <person name="Buettner E."/>
        </authorList>
    </citation>
    <scope>NUCLEOTIDE SEQUENCE</scope>
    <source>
        <strain evidence="1">VT-O1</strain>
    </source>
</reference>
<comment type="caution">
    <text evidence="1">The sequence shown here is derived from an EMBL/GenBank/DDBJ whole genome shotgun (WGS) entry which is preliminary data.</text>
</comment>
<keyword evidence="2" id="KW-1185">Reference proteome</keyword>
<proteinExistence type="predicted"/>
<sequence>MAPSKTFVFNQAPDGIPVPGQDLVIETREVNLDTPPRGGLILEVLQASYDPYLRGRMCGGNTKSYSGMFQPGEAIVNATLSCVLKSDHPNYMGGDIIRAYTEIAEYVRLENPDRVSALKITNPFKLDLGYYLGPLGMSGLTAWSSLYKIGQPRKGETIFISSAAGSVGQIVGQLAKYEGLTVIGSVGSAEKLKFITEELGFDAGFNYKTESPRDALARLAPNGIDIYYDNVGGEHLQAALGHMNTGGRIPLCGMISLYNKSEGEQSPISNLGLAIGKQLLLQGFLVTNPEFGPAYFKEHQEKLGAWLADGTFKSKLHYTDGVENAAQGFVDMLEGKNFGKAILRIKH</sequence>
<evidence type="ECO:0000313" key="2">
    <source>
        <dbReference type="Proteomes" id="UP001148737"/>
    </source>
</evidence>
<evidence type="ECO:0000313" key="1">
    <source>
        <dbReference type="EMBL" id="KAJ3476061.1"/>
    </source>
</evidence>
<organism evidence="1 2">
    <name type="scientific">Lecanicillium saksenae</name>
    <dbReference type="NCBI Taxonomy" id="468837"/>
    <lineage>
        <taxon>Eukaryota</taxon>
        <taxon>Fungi</taxon>
        <taxon>Dikarya</taxon>
        <taxon>Ascomycota</taxon>
        <taxon>Pezizomycotina</taxon>
        <taxon>Sordariomycetes</taxon>
        <taxon>Hypocreomycetidae</taxon>
        <taxon>Hypocreales</taxon>
        <taxon>Cordycipitaceae</taxon>
        <taxon>Lecanicillium</taxon>
    </lineage>
</organism>
<accession>A0ACC1QKH7</accession>